<sequence>MGMTELGFDAVSGLAGARWADPEVDIAPTAASTPLQRAAARLQAVLPPGWQVEIDLAAPRPHGDPQPVLRVRLSEN</sequence>
<gene>
    <name evidence="1" type="ORF">B7C42_01224</name>
</gene>
<proteinExistence type="predicted"/>
<evidence type="ECO:0000313" key="2">
    <source>
        <dbReference type="Proteomes" id="UP000215506"/>
    </source>
</evidence>
<evidence type="ECO:0000313" key="1">
    <source>
        <dbReference type="EMBL" id="OXR46258.1"/>
    </source>
</evidence>
<organism evidence="1 2">
    <name type="scientific">Nocardia cerradoensis</name>
    <dbReference type="NCBI Taxonomy" id="85688"/>
    <lineage>
        <taxon>Bacteria</taxon>
        <taxon>Bacillati</taxon>
        <taxon>Actinomycetota</taxon>
        <taxon>Actinomycetes</taxon>
        <taxon>Mycobacteriales</taxon>
        <taxon>Nocardiaceae</taxon>
        <taxon>Nocardia</taxon>
    </lineage>
</organism>
<accession>A0A231HBN3</accession>
<dbReference type="Proteomes" id="UP000215506">
    <property type="component" value="Unassembled WGS sequence"/>
</dbReference>
<keyword evidence="2" id="KW-1185">Reference proteome</keyword>
<comment type="caution">
    <text evidence="1">The sequence shown here is derived from an EMBL/GenBank/DDBJ whole genome shotgun (WGS) entry which is preliminary data.</text>
</comment>
<name>A0A231HBN3_9NOCA</name>
<protein>
    <submittedName>
        <fullName evidence="1">Uncharacterized protein</fullName>
    </submittedName>
</protein>
<reference evidence="1 2" key="1">
    <citation type="submission" date="2017-07" db="EMBL/GenBank/DDBJ databases">
        <title>First draft Genome Sequence of Nocardia cerradoensis isolated from human infection.</title>
        <authorList>
            <person name="Carrasco G."/>
        </authorList>
    </citation>
    <scope>NUCLEOTIDE SEQUENCE [LARGE SCALE GENOMIC DNA]</scope>
    <source>
        <strain evidence="1 2">CNM20130759</strain>
    </source>
</reference>
<dbReference type="AlphaFoldDB" id="A0A231HBN3"/>
<dbReference type="EMBL" id="NGAF01000002">
    <property type="protein sequence ID" value="OXR46258.1"/>
    <property type="molecule type" value="Genomic_DNA"/>
</dbReference>